<dbReference type="Pfam" id="PF00206">
    <property type="entry name" value="Lyase_1"/>
    <property type="match status" value="1"/>
</dbReference>
<name>A0ABP8BU72_9ACTN</name>
<comment type="caution">
    <text evidence="5">The sequence shown here is derived from an EMBL/GenBank/DDBJ whole genome shotgun (WGS) entry which is preliminary data.</text>
</comment>
<dbReference type="PRINTS" id="PR00149">
    <property type="entry name" value="FUMRATELYASE"/>
</dbReference>
<feature type="domain" description="Fumarate lyase N-terminal" evidence="4">
    <location>
        <begin position="43"/>
        <end position="303"/>
    </location>
</feature>
<proteinExistence type="inferred from homology"/>
<dbReference type="InterPro" id="IPR022761">
    <property type="entry name" value="Fumarate_lyase_N"/>
</dbReference>
<dbReference type="SUPFAM" id="SSF48557">
    <property type="entry name" value="L-aspartase-like"/>
    <property type="match status" value="1"/>
</dbReference>
<organism evidence="5 6">
    <name type="scientific">Actinomadura meridiana</name>
    <dbReference type="NCBI Taxonomy" id="559626"/>
    <lineage>
        <taxon>Bacteria</taxon>
        <taxon>Bacillati</taxon>
        <taxon>Actinomycetota</taxon>
        <taxon>Actinomycetes</taxon>
        <taxon>Streptosporangiales</taxon>
        <taxon>Thermomonosporaceae</taxon>
        <taxon>Actinomadura</taxon>
    </lineage>
</organism>
<dbReference type="Proteomes" id="UP001501710">
    <property type="component" value="Unassembled WGS sequence"/>
</dbReference>
<dbReference type="EMBL" id="BAABAS010000004">
    <property type="protein sequence ID" value="GAA4225901.1"/>
    <property type="molecule type" value="Genomic_DNA"/>
</dbReference>
<dbReference type="InterPro" id="IPR000362">
    <property type="entry name" value="Fumarate_lyase_fam"/>
</dbReference>
<evidence type="ECO:0000313" key="6">
    <source>
        <dbReference type="Proteomes" id="UP001501710"/>
    </source>
</evidence>
<dbReference type="PROSITE" id="PS00163">
    <property type="entry name" value="FUMARATE_LYASES"/>
    <property type="match status" value="1"/>
</dbReference>
<dbReference type="PANTHER" id="PTHR43172">
    <property type="entry name" value="ADENYLOSUCCINATE LYASE"/>
    <property type="match status" value="1"/>
</dbReference>
<accession>A0ABP8BU72</accession>
<dbReference type="InterPro" id="IPR012789">
    <property type="entry name" value="Protocat_PcaB-like"/>
</dbReference>
<keyword evidence="1" id="KW-0456">Lyase</keyword>
<evidence type="ECO:0000256" key="2">
    <source>
        <dbReference type="ARBA" id="ARBA00034772"/>
    </source>
</evidence>
<evidence type="ECO:0000256" key="1">
    <source>
        <dbReference type="ARBA" id="ARBA00023239"/>
    </source>
</evidence>
<keyword evidence="6" id="KW-1185">Reference proteome</keyword>
<comment type="similarity">
    <text evidence="2">Belongs to the class-II fumarase/aspartase family.</text>
</comment>
<evidence type="ECO:0000259" key="4">
    <source>
        <dbReference type="Pfam" id="PF00206"/>
    </source>
</evidence>
<protein>
    <submittedName>
        <fullName evidence="5">3-carboxy-cis,cis-muconate cycloisomerase</fullName>
    </submittedName>
</protein>
<reference evidence="6" key="1">
    <citation type="journal article" date="2019" name="Int. J. Syst. Evol. Microbiol.">
        <title>The Global Catalogue of Microorganisms (GCM) 10K type strain sequencing project: providing services to taxonomists for standard genome sequencing and annotation.</title>
        <authorList>
            <consortium name="The Broad Institute Genomics Platform"/>
            <consortium name="The Broad Institute Genome Sequencing Center for Infectious Disease"/>
            <person name="Wu L."/>
            <person name="Ma J."/>
        </authorList>
    </citation>
    <scope>NUCLEOTIDE SEQUENCE [LARGE SCALE GENOMIC DNA]</scope>
    <source>
        <strain evidence="6">JCM 17440</strain>
    </source>
</reference>
<feature type="region of interest" description="Disordered" evidence="3">
    <location>
        <begin position="1"/>
        <end position="22"/>
    </location>
</feature>
<evidence type="ECO:0000313" key="5">
    <source>
        <dbReference type="EMBL" id="GAA4225901.1"/>
    </source>
</evidence>
<sequence length="396" mass="40946">MASDERDESPVSPDAGLLSPVRAGTEAEAATGDLAYLAAMLDAESALARAQARLGIVPADAAEAIAAAADPGRFDLVDLARRARDAGNPVVPLVADLRRLAGPAGPHVHRGATSQDIVDTGAMLVAARARRVVLAHLDRALDALAGLAERHRDTPMAARTLGMRALPTTFGAKAANWLLGCLDARDRLAAVELPVQLGGPAGTLDAYGDQALDLVAAYAAETGLARPVLPWHTRRTPIADLAAALALVTGALGKIATDVWLLSQSEVGEVAEAAGPGRGGSSSMAHKRNPALSTLIRSAALQVPAQVQVILAAQVAPHERPAGEWHAEWQPLRECLRLSGGAAETAAELLGGLEVSAERMRADLDDLLTVLGEDPGLGAAAVLVDRALDAYRRSRA</sequence>
<dbReference type="InterPro" id="IPR020557">
    <property type="entry name" value="Fumarate_lyase_CS"/>
</dbReference>
<dbReference type="NCBIfam" id="TIGR02426">
    <property type="entry name" value="protocat_pcaB"/>
    <property type="match status" value="1"/>
</dbReference>
<dbReference type="Gene3D" id="1.20.200.10">
    <property type="entry name" value="Fumarase/aspartase (Central domain)"/>
    <property type="match status" value="1"/>
</dbReference>
<dbReference type="Gene3D" id="1.10.275.10">
    <property type="entry name" value="Fumarase/aspartase (N-terminal domain)"/>
    <property type="match status" value="1"/>
</dbReference>
<gene>
    <name evidence="5" type="primary">pcaB</name>
    <name evidence="5" type="ORF">GCM10022254_08950</name>
</gene>
<dbReference type="InterPro" id="IPR008948">
    <property type="entry name" value="L-Aspartase-like"/>
</dbReference>
<dbReference type="RefSeq" id="WP_344890122.1">
    <property type="nucleotide sequence ID" value="NZ_BAABAS010000004.1"/>
</dbReference>
<dbReference type="PANTHER" id="PTHR43172:SF2">
    <property type="entry name" value="ADENYLOSUCCINATE LYASE C-TERMINAL DOMAIN-CONTAINING PROTEIN"/>
    <property type="match status" value="1"/>
</dbReference>
<evidence type="ECO:0000256" key="3">
    <source>
        <dbReference type="SAM" id="MobiDB-lite"/>
    </source>
</evidence>
<dbReference type="InterPro" id="IPR024083">
    <property type="entry name" value="Fumarase/histidase_N"/>
</dbReference>